<evidence type="ECO:0000313" key="1">
    <source>
        <dbReference type="Proteomes" id="UP000887580"/>
    </source>
</evidence>
<proteinExistence type="predicted"/>
<protein>
    <submittedName>
        <fullName evidence="2">Uncharacterized protein</fullName>
    </submittedName>
</protein>
<dbReference type="Proteomes" id="UP000887580">
    <property type="component" value="Unplaced"/>
</dbReference>
<accession>A0AC35FUC3</accession>
<organism evidence="1 2">
    <name type="scientific">Panagrolaimus sp. PS1159</name>
    <dbReference type="NCBI Taxonomy" id="55785"/>
    <lineage>
        <taxon>Eukaryota</taxon>
        <taxon>Metazoa</taxon>
        <taxon>Ecdysozoa</taxon>
        <taxon>Nematoda</taxon>
        <taxon>Chromadorea</taxon>
        <taxon>Rhabditida</taxon>
        <taxon>Tylenchina</taxon>
        <taxon>Panagrolaimomorpha</taxon>
        <taxon>Panagrolaimoidea</taxon>
        <taxon>Panagrolaimidae</taxon>
        <taxon>Panagrolaimus</taxon>
    </lineage>
</organism>
<reference evidence="2" key="1">
    <citation type="submission" date="2022-11" db="UniProtKB">
        <authorList>
            <consortium name="WormBaseParasite"/>
        </authorList>
    </citation>
    <scope>IDENTIFICATION</scope>
</reference>
<sequence>MFEDLCIFVGIPGILAVITYFIYQYIHSGLTASIEVSEKPHLSILQRTTTLFYKHHIGSYSAHSSILSELTSLLPQGASTIQIFYDDASKIPAKRLQSAIGCIFGEDGEDFYTHNFSVQLKRFGYERLVLSPVTKVLHVSCPHNGSIFSKLNMTYRIQPALNAAYEKLQEKPEPKLIIQVIDTSSNSVDCFIPLESIENFIDAQHMSPDEMDNKLARQKFDSDEESSESEPENDEAEDEEKEESEVEDEKNQ</sequence>
<name>A0AC35FUC3_9BILA</name>
<evidence type="ECO:0000313" key="2">
    <source>
        <dbReference type="WBParaSite" id="PS1159_v2.g20973.t1"/>
    </source>
</evidence>
<dbReference type="WBParaSite" id="PS1159_v2.g20973.t1">
    <property type="protein sequence ID" value="PS1159_v2.g20973.t1"/>
    <property type="gene ID" value="PS1159_v2.g20973"/>
</dbReference>